<dbReference type="EMBL" id="MFGW01000232">
    <property type="protein sequence ID" value="OGF58801.1"/>
    <property type="molecule type" value="Genomic_DNA"/>
</dbReference>
<accession>A0A1F5V7A5</accession>
<evidence type="ECO:0000313" key="1">
    <source>
        <dbReference type="EMBL" id="OGF58801.1"/>
    </source>
</evidence>
<proteinExistence type="predicted"/>
<gene>
    <name evidence="1" type="ORF">A2Y62_09920</name>
</gene>
<comment type="caution">
    <text evidence="1">The sequence shown here is derived from an EMBL/GenBank/DDBJ whole genome shotgun (WGS) entry which is preliminary data.</text>
</comment>
<evidence type="ECO:0000313" key="2">
    <source>
        <dbReference type="Proteomes" id="UP000178943"/>
    </source>
</evidence>
<organism evidence="1 2">
    <name type="scientific">Candidatus Fischerbacteria bacterium RBG_13_37_8</name>
    <dbReference type="NCBI Taxonomy" id="1817863"/>
    <lineage>
        <taxon>Bacteria</taxon>
        <taxon>Candidatus Fischeribacteriota</taxon>
    </lineage>
</organism>
<dbReference type="Proteomes" id="UP000178943">
    <property type="component" value="Unassembled WGS sequence"/>
</dbReference>
<reference evidence="1 2" key="1">
    <citation type="journal article" date="2016" name="Nat. Commun.">
        <title>Thousands of microbial genomes shed light on interconnected biogeochemical processes in an aquifer system.</title>
        <authorList>
            <person name="Anantharaman K."/>
            <person name="Brown C.T."/>
            <person name="Hug L.A."/>
            <person name="Sharon I."/>
            <person name="Castelle C.J."/>
            <person name="Probst A.J."/>
            <person name="Thomas B.C."/>
            <person name="Singh A."/>
            <person name="Wilkins M.J."/>
            <person name="Karaoz U."/>
            <person name="Brodie E.L."/>
            <person name="Williams K.H."/>
            <person name="Hubbard S.S."/>
            <person name="Banfield J.F."/>
        </authorList>
    </citation>
    <scope>NUCLEOTIDE SEQUENCE [LARGE SCALE GENOMIC DNA]</scope>
</reference>
<sequence>MQFVPFEKDIEVNGQTVYAIIDGMAAFKSIGKRFLLEAGIGEEVKGEYKIDPNGWYSHEMWLKAFERIAKEIGENTLYQIGIKIPKNAKFPPWVNNIENAIKSIDVAYHMNHRKNNVALFNQKTGEILEGIGHYGFEKVQGENMIISECNNPYPCSFDRGIITTMAKKFESTASILHDDSKPCRRKGKYSCTYTIRW</sequence>
<dbReference type="AlphaFoldDB" id="A0A1F5V7A5"/>
<dbReference type="STRING" id="1817863.A2Y62_09920"/>
<name>A0A1F5V7A5_9BACT</name>
<protein>
    <recommendedName>
        <fullName evidence="3">4-vinyl reductase 4VR domain-containing protein</fullName>
    </recommendedName>
</protein>
<evidence type="ECO:0008006" key="3">
    <source>
        <dbReference type="Google" id="ProtNLM"/>
    </source>
</evidence>